<dbReference type="InterPro" id="IPR013783">
    <property type="entry name" value="Ig-like_fold"/>
</dbReference>
<dbReference type="Pfam" id="PF05345">
    <property type="entry name" value="He_PIG"/>
    <property type="match status" value="1"/>
</dbReference>
<dbReference type="Proteomes" id="UP000317421">
    <property type="component" value="Unassembled WGS sequence"/>
</dbReference>
<feature type="domain" description="LamG-like jellyroll fold" evidence="3">
    <location>
        <begin position="66"/>
        <end position="207"/>
    </location>
</feature>
<evidence type="ECO:0000259" key="3">
    <source>
        <dbReference type="SMART" id="SM00560"/>
    </source>
</evidence>
<dbReference type="EMBL" id="SJPR01000007">
    <property type="protein sequence ID" value="TWT94017.1"/>
    <property type="molecule type" value="Genomic_DNA"/>
</dbReference>
<dbReference type="GO" id="GO:0005509">
    <property type="term" value="F:calcium ion binding"/>
    <property type="evidence" value="ECO:0007669"/>
    <property type="project" value="InterPro"/>
</dbReference>
<dbReference type="GO" id="GO:0000272">
    <property type="term" value="P:polysaccharide catabolic process"/>
    <property type="evidence" value="ECO:0007669"/>
    <property type="project" value="InterPro"/>
</dbReference>
<evidence type="ECO:0000259" key="4">
    <source>
        <dbReference type="SMART" id="SM00736"/>
    </source>
</evidence>
<dbReference type="Gene3D" id="1.10.1330.10">
    <property type="entry name" value="Dockerin domain"/>
    <property type="match status" value="1"/>
</dbReference>
<dbReference type="InterPro" id="IPR006558">
    <property type="entry name" value="LamG-like"/>
</dbReference>
<dbReference type="GO" id="GO:0016020">
    <property type="term" value="C:membrane"/>
    <property type="evidence" value="ECO:0007669"/>
    <property type="project" value="InterPro"/>
</dbReference>
<evidence type="ECO:0000256" key="1">
    <source>
        <dbReference type="ARBA" id="ARBA00022729"/>
    </source>
</evidence>
<dbReference type="InterPro" id="IPR018247">
    <property type="entry name" value="EF_Hand_1_Ca_BS"/>
</dbReference>
<name>A0A5C6A3V0_9BACT</name>
<dbReference type="InterPro" id="IPR017853">
    <property type="entry name" value="GH"/>
</dbReference>
<dbReference type="GO" id="GO:0071966">
    <property type="term" value="P:fungal-type cell wall polysaccharide metabolic process"/>
    <property type="evidence" value="ECO:0007669"/>
    <property type="project" value="TreeGrafter"/>
</dbReference>
<dbReference type="SUPFAM" id="SSF49899">
    <property type="entry name" value="Concanavalin A-like lectins/glucanases"/>
    <property type="match status" value="2"/>
</dbReference>
<dbReference type="SMART" id="SM00736">
    <property type="entry name" value="CADG"/>
    <property type="match status" value="1"/>
</dbReference>
<dbReference type="InterPro" id="IPR036439">
    <property type="entry name" value="Dockerin_dom_sf"/>
</dbReference>
<keyword evidence="1" id="KW-0732">Signal</keyword>
<feature type="domain" description="Dystroglycan-type cadherin-like" evidence="4">
    <location>
        <begin position="914"/>
        <end position="1008"/>
    </location>
</feature>
<organism evidence="5 6">
    <name type="scientific">Botrimarina colliarenosi</name>
    <dbReference type="NCBI Taxonomy" id="2528001"/>
    <lineage>
        <taxon>Bacteria</taxon>
        <taxon>Pseudomonadati</taxon>
        <taxon>Planctomycetota</taxon>
        <taxon>Planctomycetia</taxon>
        <taxon>Pirellulales</taxon>
        <taxon>Lacipirellulaceae</taxon>
        <taxon>Botrimarina</taxon>
    </lineage>
</organism>
<dbReference type="GO" id="GO:0016787">
    <property type="term" value="F:hydrolase activity"/>
    <property type="evidence" value="ECO:0007669"/>
    <property type="project" value="UniProtKB-KW"/>
</dbReference>
<evidence type="ECO:0000313" key="5">
    <source>
        <dbReference type="EMBL" id="TWT94017.1"/>
    </source>
</evidence>
<dbReference type="PROSITE" id="PS00018">
    <property type="entry name" value="EF_HAND_1"/>
    <property type="match status" value="1"/>
</dbReference>
<dbReference type="Gene3D" id="3.20.20.80">
    <property type="entry name" value="Glycosidases"/>
    <property type="match status" value="1"/>
</dbReference>
<keyword evidence="2" id="KW-1015">Disulfide bond</keyword>
<dbReference type="SUPFAM" id="SSF49313">
    <property type="entry name" value="Cadherin-like"/>
    <property type="match status" value="1"/>
</dbReference>
<dbReference type="Gene3D" id="2.60.40.10">
    <property type="entry name" value="Immunoglobulins"/>
    <property type="match status" value="1"/>
</dbReference>
<dbReference type="Pfam" id="PF13385">
    <property type="entry name" value="Laminin_G_3"/>
    <property type="match status" value="2"/>
</dbReference>
<dbReference type="Gene3D" id="2.60.120.200">
    <property type="match status" value="2"/>
</dbReference>
<dbReference type="InterPro" id="IPR013320">
    <property type="entry name" value="ConA-like_dom_sf"/>
</dbReference>
<keyword evidence="6" id="KW-1185">Reference proteome</keyword>
<protein>
    <submittedName>
        <fullName evidence="5">Glycosyl hydrolase catalytic core</fullName>
    </submittedName>
</protein>
<dbReference type="InterPro" id="IPR006644">
    <property type="entry name" value="Cadg"/>
</dbReference>
<dbReference type="InterPro" id="IPR015919">
    <property type="entry name" value="Cadherin-like_sf"/>
</dbReference>
<reference evidence="5 6" key="1">
    <citation type="submission" date="2019-02" db="EMBL/GenBank/DDBJ databases">
        <title>Deep-cultivation of Planctomycetes and their phenomic and genomic characterization uncovers novel biology.</title>
        <authorList>
            <person name="Wiegand S."/>
            <person name="Jogler M."/>
            <person name="Boedeker C."/>
            <person name="Pinto D."/>
            <person name="Vollmers J."/>
            <person name="Rivas-Marin E."/>
            <person name="Kohn T."/>
            <person name="Peeters S.H."/>
            <person name="Heuer A."/>
            <person name="Rast P."/>
            <person name="Oberbeckmann S."/>
            <person name="Bunk B."/>
            <person name="Jeske O."/>
            <person name="Meyerdierks A."/>
            <person name="Storesund J.E."/>
            <person name="Kallscheuer N."/>
            <person name="Luecker S."/>
            <person name="Lage O.M."/>
            <person name="Pohl T."/>
            <person name="Merkel B.J."/>
            <person name="Hornburger P."/>
            <person name="Mueller R.-W."/>
            <person name="Bruemmer F."/>
            <person name="Labrenz M."/>
            <person name="Spormann A.M."/>
            <person name="Op Den Camp H."/>
            <person name="Overmann J."/>
            <person name="Amann R."/>
            <person name="Jetten M.S.M."/>
            <person name="Mascher T."/>
            <person name="Medema M.H."/>
            <person name="Devos D.P."/>
            <person name="Kaster A.-K."/>
            <person name="Ovreas L."/>
            <person name="Rohde M."/>
            <person name="Galperin M.Y."/>
            <person name="Jogler C."/>
        </authorList>
    </citation>
    <scope>NUCLEOTIDE SEQUENCE [LARGE SCALE GENOMIC DNA]</scope>
    <source>
        <strain evidence="5 6">Pla108</strain>
    </source>
</reference>
<dbReference type="PANTHER" id="PTHR34154:SF3">
    <property type="entry name" value="ALKALI-SENSITIVE LINKAGE PROTEIN 1"/>
    <property type="match status" value="1"/>
</dbReference>
<evidence type="ECO:0000256" key="2">
    <source>
        <dbReference type="ARBA" id="ARBA00023157"/>
    </source>
</evidence>
<comment type="caution">
    <text evidence="5">The sequence shown here is derived from an EMBL/GenBank/DDBJ whole genome shotgun (WGS) entry which is preliminary data.</text>
</comment>
<dbReference type="Pfam" id="PF11790">
    <property type="entry name" value="Glyco_hydro_cc"/>
    <property type="match status" value="1"/>
</dbReference>
<feature type="domain" description="LamG-like jellyroll fold" evidence="3">
    <location>
        <begin position="773"/>
        <end position="905"/>
    </location>
</feature>
<gene>
    <name evidence="5" type="ORF">Pla108_37280</name>
</gene>
<dbReference type="InterPro" id="IPR053183">
    <property type="entry name" value="ASL1"/>
</dbReference>
<proteinExistence type="predicted"/>
<dbReference type="RefSeq" id="WP_197526688.1">
    <property type="nucleotide sequence ID" value="NZ_SJPR01000007.1"/>
</dbReference>
<sequence length="1086" mass="116226">MLSLTHHYTFNDGDAADVVGGSHGVLRNGAIVVDGAVLLQNTGVTSGQASDVQYVELPSDLLADEGSATLEVWYTSGGLPNWARVFDFGEEAGDSDESYLFFTPQSGSNDSRAVYRKASSAETVASTASTDDGQQHVAAVVYDNATRYLRLYLDGVEQAATSLGRSGLLGSVNDATNSLGRSLFAADPGFTGLIDEFRIYDHALTPAEAAANAAAGPVVELLPGDYDRNRVVDTADHVVWAASYGSTTELDADGNQDGVVDAADYSIWRDNLGAGEPDPADQILINESLTVDSLSSTVIELTGQSELHISHSRGVIVNSEVRLNSPDAWLFLHNVKPSNVDGVLLGQLRVDGAPALPGINLRIVQHGLGAVLIPHSVGFEPLEAFAGMHFTGESKTFEQYSYHDSPGEFGVVAGDLSSFKLKRGYMATLATQANGGGFSQVFVAQDYDLEISILPTGMDNEVRFVRVLPWRWVSKKGASDISPVTLDAAWFYNWNNSAQSTLDYEYVPIKQQRYWPGNPTNNTDVTHWLGFNEPNNPVEDAYTSLGNGSVDNAVAYYATMQTTGHRIGSPAVTDGGKAWLYEFMDKALAQGLRIDYIAIHNYQANHSATSLKAWLKDIYDRYHLPIWVTEFNNGANWTGNDPASNAANAAVIDSFIQMMDDTPWIERYSIYSRVEAVRELTYSDGSLTPTGVVYEANESPIGYTQEIAAPASAAGGAIAQLNFDGDTLDSSGYGLNGHAFGVPRFVAGVSGQALEFDGVDDRIQLPTGVASGDSFSFAGWVKWNGGGNWQRIFDFGKDTDSFLFLTPSNGSTMRFGIKNHGSQQIVETTPLTVGEWTHVAVTLGGSQARMYVDGALVDTNNAATLRPSVLGVNKNYLGDSQYAHDPSFNGQLDEVLFTDYVLTQSQILALMSGNQAPVVADRDVDGGSVMVGATYSFPLASVATDAEGATITYSIAHGPGWASIDSRGVLNGTPNGLEVGANQFVVVATDDAGAVSYAVVSVEVNEFPPFAFVTSKSGLNTVTLRGRPPARATLIADRIDQAMLLVTQDGSSPRDSTDLSVEVEHDDAETIREADDGPLQIAFAAF</sequence>
<evidence type="ECO:0000313" key="6">
    <source>
        <dbReference type="Proteomes" id="UP000317421"/>
    </source>
</evidence>
<dbReference type="PANTHER" id="PTHR34154">
    <property type="entry name" value="ALKALI-SENSITIVE LINKAGE PROTEIN 1"/>
    <property type="match status" value="1"/>
</dbReference>
<dbReference type="AlphaFoldDB" id="A0A5C6A3V0"/>
<dbReference type="SMART" id="SM00560">
    <property type="entry name" value="LamGL"/>
    <property type="match status" value="2"/>
</dbReference>
<dbReference type="SUPFAM" id="SSF51445">
    <property type="entry name" value="(Trans)glycosidases"/>
    <property type="match status" value="1"/>
</dbReference>
<keyword evidence="5" id="KW-0378">Hydrolase</keyword>
<accession>A0A5C6A3V0</accession>
<dbReference type="InterPro" id="IPR024655">
    <property type="entry name" value="Asl1_glyco_hydro_catalytic"/>
</dbReference>